<evidence type="ECO:0000313" key="5">
    <source>
        <dbReference type="EMBL" id="PQM45079.1"/>
    </source>
</evidence>
<dbReference type="Proteomes" id="UP000238296">
    <property type="component" value="Unassembled WGS sequence"/>
</dbReference>
<dbReference type="Gene3D" id="1.10.10.10">
    <property type="entry name" value="Winged helix-like DNA-binding domain superfamily/Winged helix DNA-binding domain"/>
    <property type="match status" value="1"/>
</dbReference>
<sequence length="70" mass="7865">MAAARPLPITEREREIATLVASGWSNRQIADRLIVSVRTIDGHLYRIFAKLGINTREQLIALLTPDHAED</sequence>
<dbReference type="GO" id="GO:0003677">
    <property type="term" value="F:DNA binding"/>
    <property type="evidence" value="ECO:0007669"/>
    <property type="project" value="UniProtKB-KW"/>
</dbReference>
<gene>
    <name evidence="5" type="ORF">C1Y40_04767</name>
</gene>
<dbReference type="PANTHER" id="PTHR44688:SF16">
    <property type="entry name" value="DNA-BINDING TRANSCRIPTIONAL ACTIVATOR DEVR_DOSR"/>
    <property type="match status" value="1"/>
</dbReference>
<dbReference type="InterPro" id="IPR016032">
    <property type="entry name" value="Sig_transdc_resp-reg_C-effctor"/>
</dbReference>
<comment type="caution">
    <text evidence="5">The sequence shown here is derived from an EMBL/GenBank/DDBJ whole genome shotgun (WGS) entry which is preliminary data.</text>
</comment>
<dbReference type="InterPro" id="IPR000792">
    <property type="entry name" value="Tscrpt_reg_LuxR_C"/>
</dbReference>
<dbReference type="SMART" id="SM00421">
    <property type="entry name" value="HTH_LUXR"/>
    <property type="match status" value="1"/>
</dbReference>
<protein>
    <submittedName>
        <fullName evidence="5">HTH-type transcriptional regulator</fullName>
    </submittedName>
</protein>
<reference evidence="5 6" key="1">
    <citation type="journal article" date="2017" name="Int. J. Syst. Evol. Microbiol.">
        <title>Mycobacterium talmoniae sp. nov., a slowly growing mycobacterium isolated from human respiratory samples.</title>
        <authorList>
            <person name="Davidson R.M."/>
            <person name="DeGroote M.A."/>
            <person name="Marola J.L."/>
            <person name="Buss S."/>
            <person name="Jones V."/>
            <person name="McNeil M.R."/>
            <person name="Freifeld A.G."/>
            <person name="Elaine Epperson L."/>
            <person name="Hasan N.A."/>
            <person name="Jackson M."/>
            <person name="Iwen P.C."/>
            <person name="Salfinger M."/>
            <person name="Strong M."/>
        </authorList>
    </citation>
    <scope>NUCLEOTIDE SEQUENCE [LARGE SCALE GENOMIC DNA]</scope>
    <source>
        <strain evidence="5 6">ATCC BAA-2683</strain>
    </source>
</reference>
<dbReference type="PROSITE" id="PS00622">
    <property type="entry name" value="HTH_LUXR_1"/>
    <property type="match status" value="1"/>
</dbReference>
<feature type="domain" description="HTH luxR-type" evidence="4">
    <location>
        <begin position="2"/>
        <end position="67"/>
    </location>
</feature>
<dbReference type="PRINTS" id="PR00038">
    <property type="entry name" value="HTHLUXR"/>
</dbReference>
<evidence type="ECO:0000313" key="6">
    <source>
        <dbReference type="Proteomes" id="UP000238296"/>
    </source>
</evidence>
<evidence type="ECO:0000256" key="2">
    <source>
        <dbReference type="ARBA" id="ARBA00023125"/>
    </source>
</evidence>
<dbReference type="CDD" id="cd06170">
    <property type="entry name" value="LuxR_C_like"/>
    <property type="match status" value="1"/>
</dbReference>
<dbReference type="PROSITE" id="PS50043">
    <property type="entry name" value="HTH_LUXR_2"/>
    <property type="match status" value="1"/>
</dbReference>
<dbReference type="AlphaFoldDB" id="A0A2S8BEL9"/>
<keyword evidence="2" id="KW-0238">DNA-binding</keyword>
<dbReference type="SUPFAM" id="SSF46894">
    <property type="entry name" value="C-terminal effector domain of the bipartite response regulators"/>
    <property type="match status" value="1"/>
</dbReference>
<dbReference type="Pfam" id="PF00196">
    <property type="entry name" value="GerE"/>
    <property type="match status" value="1"/>
</dbReference>
<proteinExistence type="predicted"/>
<dbReference type="PANTHER" id="PTHR44688">
    <property type="entry name" value="DNA-BINDING TRANSCRIPTIONAL ACTIVATOR DEVR_DOSR"/>
    <property type="match status" value="1"/>
</dbReference>
<dbReference type="EMBL" id="PPEA01000672">
    <property type="protein sequence ID" value="PQM45079.1"/>
    <property type="molecule type" value="Genomic_DNA"/>
</dbReference>
<name>A0A2S8BEL9_9MYCO</name>
<evidence type="ECO:0000259" key="4">
    <source>
        <dbReference type="PROSITE" id="PS50043"/>
    </source>
</evidence>
<keyword evidence="3" id="KW-0804">Transcription</keyword>
<accession>A0A2S8BEL9</accession>
<keyword evidence="1" id="KW-0805">Transcription regulation</keyword>
<evidence type="ECO:0000256" key="1">
    <source>
        <dbReference type="ARBA" id="ARBA00023015"/>
    </source>
</evidence>
<dbReference type="InterPro" id="IPR036388">
    <property type="entry name" value="WH-like_DNA-bd_sf"/>
</dbReference>
<organism evidence="5 6">
    <name type="scientific">Mycobacterium talmoniae</name>
    <dbReference type="NCBI Taxonomy" id="1858794"/>
    <lineage>
        <taxon>Bacteria</taxon>
        <taxon>Bacillati</taxon>
        <taxon>Actinomycetota</taxon>
        <taxon>Actinomycetes</taxon>
        <taxon>Mycobacteriales</taxon>
        <taxon>Mycobacteriaceae</taxon>
        <taxon>Mycobacterium</taxon>
    </lineage>
</organism>
<dbReference type="GO" id="GO:0006355">
    <property type="term" value="P:regulation of DNA-templated transcription"/>
    <property type="evidence" value="ECO:0007669"/>
    <property type="project" value="InterPro"/>
</dbReference>
<evidence type="ECO:0000256" key="3">
    <source>
        <dbReference type="ARBA" id="ARBA00023163"/>
    </source>
</evidence>